<accession>A0A7T0BUY2</accession>
<evidence type="ECO:0000313" key="2">
    <source>
        <dbReference type="Proteomes" id="UP000594688"/>
    </source>
</evidence>
<dbReference type="KEGG" id="nli:G3M70_06050"/>
<dbReference type="Proteomes" id="UP000594688">
    <property type="component" value="Chromosome"/>
</dbReference>
<protein>
    <submittedName>
        <fullName evidence="1">Uncharacterized protein</fullName>
    </submittedName>
</protein>
<reference evidence="1 2" key="1">
    <citation type="submission" date="2020-02" db="EMBL/GenBank/DDBJ databases">
        <title>Genomic and physiological characterization of two novel Nitrospinaceae genera.</title>
        <authorList>
            <person name="Mueller A.J."/>
            <person name="Jung M.-Y."/>
            <person name="Strachan C.R."/>
            <person name="Herbold C.W."/>
            <person name="Kirkegaard R.H."/>
            <person name="Daims H."/>
        </authorList>
    </citation>
    <scope>NUCLEOTIDE SEQUENCE [LARGE SCALE GENOMIC DNA]</scope>
    <source>
        <strain evidence="1">EB</strain>
    </source>
</reference>
<evidence type="ECO:0000313" key="1">
    <source>
        <dbReference type="EMBL" id="QPJ61472.1"/>
    </source>
</evidence>
<dbReference type="AlphaFoldDB" id="A0A7T0BUY2"/>
<sequence>MNQFRIQAESANPRTRIKNEARRRIVNVVGPGWKQQNIQARAAELHLKETRGVINTEESDELQGILNLWGWVKSVRAASDSLEVSLPANYKDDSHWPAVPD</sequence>
<name>A0A7T0BUY2_9BACT</name>
<organism evidence="1 2">
    <name type="scientific">Candidatus Nitronauta litoralis</name>
    <dbReference type="NCBI Taxonomy" id="2705533"/>
    <lineage>
        <taxon>Bacteria</taxon>
        <taxon>Pseudomonadati</taxon>
        <taxon>Nitrospinota/Tectimicrobiota group</taxon>
        <taxon>Nitrospinota</taxon>
        <taxon>Nitrospinia</taxon>
        <taxon>Nitrospinales</taxon>
        <taxon>Nitrospinaceae</taxon>
        <taxon>Candidatus Nitronauta</taxon>
    </lineage>
</organism>
<proteinExistence type="predicted"/>
<gene>
    <name evidence="1" type="ORF">G3M70_06050</name>
</gene>
<dbReference type="EMBL" id="CP048685">
    <property type="protein sequence ID" value="QPJ61472.1"/>
    <property type="molecule type" value="Genomic_DNA"/>
</dbReference>